<dbReference type="Gene3D" id="3.40.1090.10">
    <property type="entry name" value="Cytosolic phospholipase A2 catalytic domain"/>
    <property type="match status" value="2"/>
</dbReference>
<feature type="active site" description="Proton acceptor" evidence="4">
    <location>
        <position position="194"/>
    </location>
</feature>
<feature type="short sequence motif" description="DGA/G" evidence="4">
    <location>
        <begin position="194"/>
        <end position="196"/>
    </location>
</feature>
<sequence>MADKKKKLSGKKRKREEAAREARVKEVRDPTFALALGGGGARGICHINIVEALDELGIRPTAIAGSSIGSIIGAGMAAGMSGRDIREYTLELMGKKGSVANRLWSLGPASMRHAVFGFRLGQFNLELVLDALLPSAMPKTFEGLKIPLKVTATDYYAQSEVIVESGDLRQALAASSAIPALFMPIRMNDRIMIDGGIFNPVPYDHLLDKADIVIAVDVVGGPEGDGTTMPSRFESLFGASQLMMQSVISLKLRMHPPHIFLRPPVNRFKVLDFRKAHEVLAESQVSKDDLKRQIEMQVELYHRGHGVDV</sequence>
<dbReference type="InterPro" id="IPR016035">
    <property type="entry name" value="Acyl_Trfase/lysoPLipase"/>
</dbReference>
<organism evidence="7 8">
    <name type="scientific">Agrobacterium rosae</name>
    <dbReference type="NCBI Taxonomy" id="1972867"/>
    <lineage>
        <taxon>Bacteria</taxon>
        <taxon>Pseudomonadati</taxon>
        <taxon>Pseudomonadota</taxon>
        <taxon>Alphaproteobacteria</taxon>
        <taxon>Hyphomicrobiales</taxon>
        <taxon>Rhizobiaceae</taxon>
        <taxon>Rhizobium/Agrobacterium group</taxon>
        <taxon>Agrobacterium</taxon>
    </lineage>
</organism>
<dbReference type="GO" id="GO:0016042">
    <property type="term" value="P:lipid catabolic process"/>
    <property type="evidence" value="ECO:0007669"/>
    <property type="project" value="UniProtKB-UniRule"/>
</dbReference>
<reference evidence="8" key="1">
    <citation type="submission" date="2016-10" db="EMBL/GenBank/DDBJ databases">
        <authorList>
            <person name="Wibberg D."/>
        </authorList>
    </citation>
    <scope>NUCLEOTIDE SEQUENCE [LARGE SCALE GENOMIC DNA]</scope>
</reference>
<dbReference type="Proteomes" id="UP000187891">
    <property type="component" value="Unassembled WGS sequence"/>
</dbReference>
<dbReference type="AlphaFoldDB" id="A0A1R3TJU9"/>
<dbReference type="PANTHER" id="PTHR14226:SF29">
    <property type="entry name" value="NEUROPATHY TARGET ESTERASE SWS"/>
    <property type="match status" value="1"/>
</dbReference>
<name>A0A1R3TJU9_9HYPH</name>
<dbReference type="STRING" id="1907666.DSM25559_1546"/>
<keyword evidence="2 4" id="KW-0442">Lipid degradation</keyword>
<gene>
    <name evidence="7" type="primary">rssA_2</name>
    <name evidence="7" type="ORF">DSM25559_1546</name>
</gene>
<feature type="region of interest" description="Disordered" evidence="5">
    <location>
        <begin position="1"/>
        <end position="22"/>
    </location>
</feature>
<dbReference type="PANTHER" id="PTHR14226">
    <property type="entry name" value="NEUROPATHY TARGET ESTERASE/SWISS CHEESE D.MELANOGASTER"/>
    <property type="match status" value="1"/>
</dbReference>
<dbReference type="PROSITE" id="PS51635">
    <property type="entry name" value="PNPLA"/>
    <property type="match status" value="1"/>
</dbReference>
<evidence type="ECO:0000256" key="2">
    <source>
        <dbReference type="ARBA" id="ARBA00022963"/>
    </source>
</evidence>
<accession>A0A1R3TJU9</accession>
<evidence type="ECO:0000256" key="1">
    <source>
        <dbReference type="ARBA" id="ARBA00022801"/>
    </source>
</evidence>
<keyword evidence="3 4" id="KW-0443">Lipid metabolism</keyword>
<feature type="domain" description="PNPLA" evidence="6">
    <location>
        <begin position="34"/>
        <end position="207"/>
    </location>
</feature>
<dbReference type="InterPro" id="IPR002641">
    <property type="entry name" value="PNPLA_dom"/>
</dbReference>
<feature type="short sequence motif" description="GXGXXG" evidence="4">
    <location>
        <begin position="38"/>
        <end position="43"/>
    </location>
</feature>
<evidence type="ECO:0000313" key="8">
    <source>
        <dbReference type="Proteomes" id="UP000187891"/>
    </source>
</evidence>
<feature type="active site" description="Nucleophile" evidence="4">
    <location>
        <position position="67"/>
    </location>
</feature>
<evidence type="ECO:0000259" key="6">
    <source>
        <dbReference type="PROSITE" id="PS51635"/>
    </source>
</evidence>
<protein>
    <submittedName>
        <fullName evidence="7">NTE family protein RssA</fullName>
    </submittedName>
</protein>
<evidence type="ECO:0000256" key="4">
    <source>
        <dbReference type="PROSITE-ProRule" id="PRU01161"/>
    </source>
</evidence>
<dbReference type="GO" id="GO:0016787">
    <property type="term" value="F:hydrolase activity"/>
    <property type="evidence" value="ECO:0007669"/>
    <property type="project" value="UniProtKB-UniRule"/>
</dbReference>
<proteinExistence type="predicted"/>
<evidence type="ECO:0000256" key="3">
    <source>
        <dbReference type="ARBA" id="ARBA00023098"/>
    </source>
</evidence>
<evidence type="ECO:0000256" key="5">
    <source>
        <dbReference type="SAM" id="MobiDB-lite"/>
    </source>
</evidence>
<dbReference type="Pfam" id="PF01734">
    <property type="entry name" value="Patatin"/>
    <property type="match status" value="1"/>
</dbReference>
<feature type="short sequence motif" description="GXSXG" evidence="4">
    <location>
        <begin position="65"/>
        <end position="69"/>
    </location>
</feature>
<feature type="compositionally biased region" description="Basic residues" evidence="5">
    <location>
        <begin position="1"/>
        <end position="14"/>
    </location>
</feature>
<dbReference type="SUPFAM" id="SSF52151">
    <property type="entry name" value="FabD/lysophospholipase-like"/>
    <property type="match status" value="1"/>
</dbReference>
<evidence type="ECO:0000313" key="7">
    <source>
        <dbReference type="EMBL" id="SCX17087.1"/>
    </source>
</evidence>
<dbReference type="EMBL" id="FMUE01000003">
    <property type="protein sequence ID" value="SCX17087.1"/>
    <property type="molecule type" value="Genomic_DNA"/>
</dbReference>
<keyword evidence="1 4" id="KW-0378">Hydrolase</keyword>
<dbReference type="InterPro" id="IPR050301">
    <property type="entry name" value="NTE"/>
</dbReference>